<dbReference type="Proteomes" id="UP001063166">
    <property type="component" value="Unassembled WGS sequence"/>
</dbReference>
<organism evidence="3 4">
    <name type="scientific">Lyophyllum shimeji</name>
    <name type="common">Hon-shimeji</name>
    <name type="synonym">Tricholoma shimeji</name>
    <dbReference type="NCBI Taxonomy" id="47721"/>
    <lineage>
        <taxon>Eukaryota</taxon>
        <taxon>Fungi</taxon>
        <taxon>Dikarya</taxon>
        <taxon>Basidiomycota</taxon>
        <taxon>Agaricomycotina</taxon>
        <taxon>Agaricomycetes</taxon>
        <taxon>Agaricomycetidae</taxon>
        <taxon>Agaricales</taxon>
        <taxon>Tricholomatineae</taxon>
        <taxon>Lyophyllaceae</taxon>
        <taxon>Lyophyllum</taxon>
    </lineage>
</organism>
<evidence type="ECO:0000313" key="3">
    <source>
        <dbReference type="EMBL" id="GLB35851.1"/>
    </source>
</evidence>
<name>A0A9P3PI30_LYOSH</name>
<evidence type="ECO:0000256" key="1">
    <source>
        <dbReference type="SAM" id="MobiDB-lite"/>
    </source>
</evidence>
<feature type="compositionally biased region" description="Basic residues" evidence="1">
    <location>
        <begin position="15"/>
        <end position="26"/>
    </location>
</feature>
<feature type="domain" description="PEHE" evidence="2">
    <location>
        <begin position="102"/>
        <end position="243"/>
    </location>
</feature>
<dbReference type="AlphaFoldDB" id="A0A9P3PI30"/>
<keyword evidence="4" id="KW-1185">Reference proteome</keyword>
<feature type="region of interest" description="Disordered" evidence="1">
    <location>
        <begin position="1"/>
        <end position="35"/>
    </location>
</feature>
<dbReference type="OrthoDB" id="2555515at2759"/>
<feature type="compositionally biased region" description="Basic and acidic residues" evidence="1">
    <location>
        <begin position="278"/>
        <end position="295"/>
    </location>
</feature>
<dbReference type="EMBL" id="BRPK01000003">
    <property type="protein sequence ID" value="GLB35851.1"/>
    <property type="molecule type" value="Genomic_DNA"/>
</dbReference>
<dbReference type="GO" id="GO:0000123">
    <property type="term" value="C:histone acetyltransferase complex"/>
    <property type="evidence" value="ECO:0007669"/>
    <property type="project" value="UniProtKB-ARBA"/>
</dbReference>
<gene>
    <name evidence="3" type="ORF">LshimejAT787_0301390</name>
</gene>
<accession>A0A9P3PI30</accession>
<evidence type="ECO:0000313" key="4">
    <source>
        <dbReference type="Proteomes" id="UP001063166"/>
    </source>
</evidence>
<dbReference type="SMART" id="SM01300">
    <property type="entry name" value="PEHE"/>
    <property type="match status" value="1"/>
</dbReference>
<feature type="region of interest" description="Disordered" evidence="1">
    <location>
        <begin position="278"/>
        <end position="346"/>
    </location>
</feature>
<protein>
    <submittedName>
        <fullName evidence="3">PEHE</fullName>
    </submittedName>
</protein>
<feature type="region of interest" description="Disordered" evidence="1">
    <location>
        <begin position="201"/>
        <end position="225"/>
    </location>
</feature>
<feature type="region of interest" description="Disordered" evidence="1">
    <location>
        <begin position="579"/>
        <end position="598"/>
    </location>
</feature>
<feature type="region of interest" description="Disordered" evidence="1">
    <location>
        <begin position="421"/>
        <end position="449"/>
    </location>
</feature>
<dbReference type="InterPro" id="IPR029332">
    <property type="entry name" value="PEHE_dom"/>
</dbReference>
<sequence>MDTASTSSNPATQVRQKRVLPSRSRRGGPGVGNCDADVMILETQRRKFENEPLIPADTPFLLTTNSAAASTSSATFRLNVYANDRYFERPEVLKAYREQLIIQTPEFVSLGDTPTGRLRARSQAGMTEDGPPETSDAAYEKRHRKYETFEKRQRLREKEKLKHEQYKLKERIDQLRAMDASAFLSLPDSLFPAPASEVEPQVEDGEGSLSPMHVNGGPSYREGERRRKEMLDIAYALEERYRVLLPPDRVRKPVGQISTDASVEPEIPAVYVEREKVVEPEDEHSIETARQESGRPRIKLKLTSRAPSATIQPSASKSASYKRRQSAPPAPKQQPARRATITREEPVIRPASPLVVVDLPRTSLHEAAATPPPVPCPSQDYPPAPYPAVEQPTAECAVSRPTTPMSNPEIAVLEPGSPETEVVVDEEQQVSVSTDQLDSTSRSYKRARLSSIPPSASTVLVMRESSMPPIESISAPVRRRSPSHASTVQSSRHHASERRGPRQRSICILMTQAMHNQGKISSKAKRHLTAFGGKLQNETFFVADFDLREWIDIPKDKDPDYVDTSDPIPGVRTILTAAEFSNKTESSTTGADGAAPNS</sequence>
<feature type="region of interest" description="Disordered" evidence="1">
    <location>
        <begin position="471"/>
        <end position="503"/>
    </location>
</feature>
<feature type="compositionally biased region" description="Polar residues" evidence="1">
    <location>
        <begin position="1"/>
        <end position="14"/>
    </location>
</feature>
<comment type="caution">
    <text evidence="3">The sequence shown here is derived from an EMBL/GenBank/DDBJ whole genome shotgun (WGS) entry which is preliminary data.</text>
</comment>
<evidence type="ECO:0000259" key="2">
    <source>
        <dbReference type="SMART" id="SM01300"/>
    </source>
</evidence>
<reference evidence="3" key="1">
    <citation type="submission" date="2022-07" db="EMBL/GenBank/DDBJ databases">
        <title>The genome of Lyophyllum shimeji provides insight into the initial evolution of ectomycorrhizal fungal genome.</title>
        <authorList>
            <person name="Kobayashi Y."/>
            <person name="Shibata T."/>
            <person name="Hirakawa H."/>
            <person name="Shigenobu S."/>
            <person name="Nishiyama T."/>
            <person name="Yamada A."/>
            <person name="Hasebe M."/>
            <person name="Kawaguchi M."/>
        </authorList>
    </citation>
    <scope>NUCLEOTIDE SEQUENCE</scope>
    <source>
        <strain evidence="3">AT787</strain>
    </source>
</reference>
<feature type="compositionally biased region" description="Polar residues" evidence="1">
    <location>
        <begin position="305"/>
        <end position="319"/>
    </location>
</feature>
<proteinExistence type="predicted"/>